<feature type="domain" description="HTH luxR-type" evidence="5">
    <location>
        <begin position="328"/>
        <end position="393"/>
    </location>
</feature>
<dbReference type="Gene3D" id="3.40.50.2300">
    <property type="match status" value="1"/>
</dbReference>
<dbReference type="PANTHER" id="PTHR43214">
    <property type="entry name" value="TWO-COMPONENT RESPONSE REGULATOR"/>
    <property type="match status" value="1"/>
</dbReference>
<organism evidence="7 8">
    <name type="scientific">Kitasatospora kifunensis</name>
    <name type="common">Streptomyces kifunensis</name>
    <dbReference type="NCBI Taxonomy" id="58351"/>
    <lineage>
        <taxon>Bacteria</taxon>
        <taxon>Bacillati</taxon>
        <taxon>Actinomycetota</taxon>
        <taxon>Actinomycetes</taxon>
        <taxon>Kitasatosporales</taxon>
        <taxon>Streptomycetaceae</taxon>
        <taxon>Kitasatospora</taxon>
    </lineage>
</organism>
<keyword evidence="4" id="KW-0472">Membrane</keyword>
<dbReference type="EMBL" id="JACHJV010000001">
    <property type="protein sequence ID" value="MBB4922877.1"/>
    <property type="molecule type" value="Genomic_DNA"/>
</dbReference>
<dbReference type="SUPFAM" id="SSF46894">
    <property type="entry name" value="C-terminal effector domain of the bipartite response regulators"/>
    <property type="match status" value="1"/>
</dbReference>
<dbReference type="InterPro" id="IPR001789">
    <property type="entry name" value="Sig_transdc_resp-reg_receiver"/>
</dbReference>
<comment type="caution">
    <text evidence="7">The sequence shown here is derived from an EMBL/GenBank/DDBJ whole genome shotgun (WGS) entry which is preliminary data.</text>
</comment>
<dbReference type="Proteomes" id="UP000540506">
    <property type="component" value="Unassembled WGS sequence"/>
</dbReference>
<feature type="transmembrane region" description="Helical" evidence="4">
    <location>
        <begin position="134"/>
        <end position="151"/>
    </location>
</feature>
<evidence type="ECO:0000259" key="5">
    <source>
        <dbReference type="PROSITE" id="PS50043"/>
    </source>
</evidence>
<feature type="transmembrane region" description="Helical" evidence="4">
    <location>
        <begin position="29"/>
        <end position="49"/>
    </location>
</feature>
<feature type="transmembrane region" description="Helical" evidence="4">
    <location>
        <begin position="81"/>
        <end position="101"/>
    </location>
</feature>
<dbReference type="SMART" id="SM00421">
    <property type="entry name" value="HTH_LUXR"/>
    <property type="match status" value="1"/>
</dbReference>
<dbReference type="GO" id="GO:0000160">
    <property type="term" value="P:phosphorelay signal transduction system"/>
    <property type="evidence" value="ECO:0007669"/>
    <property type="project" value="InterPro"/>
</dbReference>
<dbReference type="AlphaFoldDB" id="A0A7W7QZV6"/>
<evidence type="ECO:0000259" key="6">
    <source>
        <dbReference type="PROSITE" id="PS50110"/>
    </source>
</evidence>
<evidence type="ECO:0000313" key="7">
    <source>
        <dbReference type="EMBL" id="MBB4922877.1"/>
    </source>
</evidence>
<keyword evidence="4" id="KW-1133">Transmembrane helix</keyword>
<dbReference type="GO" id="GO:0003677">
    <property type="term" value="F:DNA binding"/>
    <property type="evidence" value="ECO:0007669"/>
    <property type="project" value="UniProtKB-KW"/>
</dbReference>
<dbReference type="PROSITE" id="PS50110">
    <property type="entry name" value="RESPONSE_REGULATORY"/>
    <property type="match status" value="1"/>
</dbReference>
<dbReference type="SUPFAM" id="SSF52172">
    <property type="entry name" value="CheY-like"/>
    <property type="match status" value="1"/>
</dbReference>
<dbReference type="InterPro" id="IPR039420">
    <property type="entry name" value="WalR-like"/>
</dbReference>
<dbReference type="PROSITE" id="PS00622">
    <property type="entry name" value="HTH_LUXR_1"/>
    <property type="match status" value="1"/>
</dbReference>
<feature type="domain" description="Response regulatory" evidence="6">
    <location>
        <begin position="180"/>
        <end position="295"/>
    </location>
</feature>
<dbReference type="PRINTS" id="PR00038">
    <property type="entry name" value="HTHLUXR"/>
</dbReference>
<keyword evidence="2 7" id="KW-0238">DNA-binding</keyword>
<dbReference type="GO" id="GO:0006355">
    <property type="term" value="P:regulation of DNA-templated transcription"/>
    <property type="evidence" value="ECO:0007669"/>
    <property type="project" value="InterPro"/>
</dbReference>
<dbReference type="Pfam" id="PF19354">
    <property type="entry name" value="DUF5931"/>
    <property type="match status" value="1"/>
</dbReference>
<reference evidence="7 8" key="1">
    <citation type="submission" date="2020-08" db="EMBL/GenBank/DDBJ databases">
        <title>Sequencing the genomes of 1000 actinobacteria strains.</title>
        <authorList>
            <person name="Klenk H.-P."/>
        </authorList>
    </citation>
    <scope>NUCLEOTIDE SEQUENCE [LARGE SCALE GENOMIC DNA]</scope>
    <source>
        <strain evidence="7 8">DSM 41654</strain>
    </source>
</reference>
<evidence type="ECO:0000256" key="3">
    <source>
        <dbReference type="PROSITE-ProRule" id="PRU00169"/>
    </source>
</evidence>
<keyword evidence="4" id="KW-0812">Transmembrane</keyword>
<gene>
    <name evidence="7" type="ORF">FHR34_001870</name>
</gene>
<proteinExistence type="predicted"/>
<dbReference type="InterPro" id="IPR058245">
    <property type="entry name" value="NreC/VraR/RcsB-like_REC"/>
</dbReference>
<dbReference type="InterPro" id="IPR000792">
    <property type="entry name" value="Tscrpt_reg_LuxR_C"/>
</dbReference>
<dbReference type="PANTHER" id="PTHR43214:SF43">
    <property type="entry name" value="TWO-COMPONENT RESPONSE REGULATOR"/>
    <property type="match status" value="1"/>
</dbReference>
<feature type="modified residue" description="4-aspartylphosphate" evidence="3">
    <location>
        <position position="230"/>
    </location>
</feature>
<dbReference type="Pfam" id="PF00072">
    <property type="entry name" value="Response_reg"/>
    <property type="match status" value="1"/>
</dbReference>
<dbReference type="CDD" id="cd06170">
    <property type="entry name" value="LuxR_C_like"/>
    <property type="match status" value="1"/>
</dbReference>
<dbReference type="Pfam" id="PF00196">
    <property type="entry name" value="GerE"/>
    <property type="match status" value="1"/>
</dbReference>
<name>A0A7W7QZV6_KITKI</name>
<evidence type="ECO:0000256" key="2">
    <source>
        <dbReference type="ARBA" id="ARBA00023125"/>
    </source>
</evidence>
<dbReference type="InterPro" id="IPR011006">
    <property type="entry name" value="CheY-like_superfamily"/>
</dbReference>
<evidence type="ECO:0000256" key="4">
    <source>
        <dbReference type="SAM" id="Phobius"/>
    </source>
</evidence>
<dbReference type="CDD" id="cd17535">
    <property type="entry name" value="REC_NarL-like"/>
    <property type="match status" value="1"/>
</dbReference>
<feature type="transmembrane region" description="Helical" evidence="4">
    <location>
        <begin position="55"/>
        <end position="74"/>
    </location>
</feature>
<evidence type="ECO:0000313" key="8">
    <source>
        <dbReference type="Proteomes" id="UP000540506"/>
    </source>
</evidence>
<evidence type="ECO:0000256" key="1">
    <source>
        <dbReference type="ARBA" id="ARBA00022553"/>
    </source>
</evidence>
<keyword evidence="8" id="KW-1185">Reference proteome</keyword>
<dbReference type="PROSITE" id="PS50043">
    <property type="entry name" value="HTH_LUXR_2"/>
    <property type="match status" value="1"/>
</dbReference>
<dbReference type="SMART" id="SM00448">
    <property type="entry name" value="REC"/>
    <property type="match status" value="1"/>
</dbReference>
<feature type="transmembrane region" description="Helical" evidence="4">
    <location>
        <begin position="107"/>
        <end position="127"/>
    </location>
</feature>
<accession>A0A7W7QZV6</accession>
<dbReference type="InterPro" id="IPR016032">
    <property type="entry name" value="Sig_transdc_resp-reg_C-effctor"/>
</dbReference>
<protein>
    <submittedName>
        <fullName evidence="7">DNA-binding NarL/FixJ family response regulator</fullName>
    </submittedName>
</protein>
<keyword evidence="1 3" id="KW-0597">Phosphoprotein</keyword>
<sequence>MAELRSGPTGAVAAGGMSVELPLWRAISWYRLLALVYALIRYDLAYLHYRHPVAGWIYLGALVLWTLASSRAFGDPARCSWPLLGVDLVMSVTGVVLSGAIDTPARIAAGAITVPTIWAAGTVLGFAGKGGWRLAAVAGLLIGGANIVGHGGLTLENVHNCVLLLVTGCAIGYVIELARASEATLSQALRVEAVARDLADAGFEVVATAGDGAQAVRRAAASSPQVLLLDLNLPLLPGVEVCRQVVARDPAVRVLVLSASGEQADVLEAVKSGATGYLVKSAGREELLAAVRSTAAGEAVFTPGLAGLVLGEFRRLAAEPPAASPRAGQPPVPHLTARETEVLRMVAKGLSYRQIADRLTLSHRTVQNHVQNTLGKLQLHNRVELVRYAIEQGLDDDLG</sequence>
<dbReference type="InterPro" id="IPR045975">
    <property type="entry name" value="DUF5931"/>
</dbReference>